<evidence type="ECO:0000313" key="14">
    <source>
        <dbReference type="EMBL" id="KAH6830971.1"/>
    </source>
</evidence>
<feature type="compositionally biased region" description="Basic and acidic residues" evidence="11">
    <location>
        <begin position="738"/>
        <end position="755"/>
    </location>
</feature>
<feature type="compositionally biased region" description="Basic residues" evidence="11">
    <location>
        <begin position="36"/>
        <end position="46"/>
    </location>
</feature>
<keyword evidence="15" id="KW-1185">Reference proteome</keyword>
<dbReference type="SUPFAM" id="SSF46689">
    <property type="entry name" value="Homeodomain-like"/>
    <property type="match status" value="1"/>
</dbReference>
<evidence type="ECO:0000256" key="8">
    <source>
        <dbReference type="ARBA" id="ARBA00023242"/>
    </source>
</evidence>
<evidence type="ECO:0000256" key="10">
    <source>
        <dbReference type="RuleBase" id="RU000682"/>
    </source>
</evidence>
<evidence type="ECO:0000256" key="1">
    <source>
        <dbReference type="ARBA" id="ARBA00004123"/>
    </source>
</evidence>
<dbReference type="GO" id="GO:0003677">
    <property type="term" value="F:DNA binding"/>
    <property type="evidence" value="ECO:0007669"/>
    <property type="project" value="UniProtKB-UniRule"/>
</dbReference>
<dbReference type="InterPro" id="IPR009057">
    <property type="entry name" value="Homeodomain-like_sf"/>
</dbReference>
<reference evidence="14 15" key="1">
    <citation type="journal article" date="2021" name="Nat. Commun.">
        <title>Incipient diploidization of the medicinal plant Perilla within 10,000 years.</title>
        <authorList>
            <person name="Zhang Y."/>
            <person name="Shen Q."/>
            <person name="Leng L."/>
            <person name="Zhang D."/>
            <person name="Chen S."/>
            <person name="Shi Y."/>
            <person name="Ning Z."/>
            <person name="Chen S."/>
        </authorList>
    </citation>
    <scope>NUCLEOTIDE SEQUENCE [LARGE SCALE GENOMIC DNA]</scope>
    <source>
        <strain evidence="15">cv. PC099</strain>
    </source>
</reference>
<evidence type="ECO:0000256" key="11">
    <source>
        <dbReference type="SAM" id="MobiDB-lite"/>
    </source>
</evidence>
<evidence type="ECO:0000256" key="5">
    <source>
        <dbReference type="ARBA" id="ARBA00023125"/>
    </source>
</evidence>
<feature type="domain" description="START" evidence="13">
    <location>
        <begin position="228"/>
        <end position="467"/>
    </location>
</feature>
<organism evidence="14 15">
    <name type="scientific">Perilla frutescens var. hirtella</name>
    <name type="common">Perilla citriodora</name>
    <name type="synonym">Perilla setoyensis</name>
    <dbReference type="NCBI Taxonomy" id="608512"/>
    <lineage>
        <taxon>Eukaryota</taxon>
        <taxon>Viridiplantae</taxon>
        <taxon>Streptophyta</taxon>
        <taxon>Embryophyta</taxon>
        <taxon>Tracheophyta</taxon>
        <taxon>Spermatophyta</taxon>
        <taxon>Magnoliopsida</taxon>
        <taxon>eudicotyledons</taxon>
        <taxon>Gunneridae</taxon>
        <taxon>Pentapetalae</taxon>
        <taxon>asterids</taxon>
        <taxon>lamiids</taxon>
        <taxon>Lamiales</taxon>
        <taxon>Lamiaceae</taxon>
        <taxon>Nepetoideae</taxon>
        <taxon>Elsholtzieae</taxon>
        <taxon>Perilla</taxon>
    </lineage>
</organism>
<protein>
    <submittedName>
        <fullName evidence="14">Homeobox-7</fullName>
    </submittedName>
</protein>
<dbReference type="EMBL" id="SDAM02000091">
    <property type="protein sequence ID" value="KAH6830971.1"/>
    <property type="molecule type" value="Genomic_DNA"/>
</dbReference>
<comment type="similarity">
    <text evidence="2">Belongs to the HD-ZIP homeobox family. Class IV subfamily.</text>
</comment>
<feature type="DNA-binding region" description="Homeobox" evidence="9">
    <location>
        <begin position="37"/>
        <end position="96"/>
    </location>
</feature>
<dbReference type="SMART" id="SM00234">
    <property type="entry name" value="START"/>
    <property type="match status" value="1"/>
</dbReference>
<dbReference type="InterPro" id="IPR001356">
    <property type="entry name" value="HD"/>
</dbReference>
<evidence type="ECO:0000256" key="6">
    <source>
        <dbReference type="ARBA" id="ARBA00023155"/>
    </source>
</evidence>
<dbReference type="InterPro" id="IPR057993">
    <property type="entry name" value="HD-Zip_IV_C"/>
</dbReference>
<evidence type="ECO:0000256" key="7">
    <source>
        <dbReference type="ARBA" id="ARBA00023163"/>
    </source>
</evidence>
<keyword evidence="8 9" id="KW-0539">Nucleus</keyword>
<dbReference type="Pfam" id="PF00046">
    <property type="entry name" value="Homeodomain"/>
    <property type="match status" value="1"/>
</dbReference>
<feature type="region of interest" description="Disordered" evidence="11">
    <location>
        <begin position="1"/>
        <end position="46"/>
    </location>
</feature>
<dbReference type="PROSITE" id="PS00027">
    <property type="entry name" value="HOMEOBOX_1"/>
    <property type="match status" value="1"/>
</dbReference>
<dbReference type="InterPro" id="IPR002913">
    <property type="entry name" value="START_lipid-bd_dom"/>
</dbReference>
<dbReference type="SUPFAM" id="SSF55961">
    <property type="entry name" value="Bet v1-like"/>
    <property type="match status" value="2"/>
</dbReference>
<dbReference type="CDD" id="cd00086">
    <property type="entry name" value="homeodomain"/>
    <property type="match status" value="1"/>
</dbReference>
<dbReference type="SMART" id="SM00389">
    <property type="entry name" value="HOX"/>
    <property type="match status" value="1"/>
</dbReference>
<evidence type="ECO:0000313" key="15">
    <source>
        <dbReference type="Proteomes" id="UP001190926"/>
    </source>
</evidence>
<dbReference type="GO" id="GO:0005634">
    <property type="term" value="C:nucleus"/>
    <property type="evidence" value="ECO:0007669"/>
    <property type="project" value="UniProtKB-SubCell"/>
</dbReference>
<evidence type="ECO:0000259" key="13">
    <source>
        <dbReference type="PROSITE" id="PS50848"/>
    </source>
</evidence>
<keyword evidence="7" id="KW-0804">Transcription</keyword>
<dbReference type="PANTHER" id="PTHR45654">
    <property type="entry name" value="HOMEOBOX-LEUCINE ZIPPER PROTEIN MERISTEM L1"/>
    <property type="match status" value="1"/>
</dbReference>
<dbReference type="CDD" id="cd08875">
    <property type="entry name" value="START_ArGLABRA2_like"/>
    <property type="match status" value="1"/>
</dbReference>
<proteinExistence type="inferred from homology"/>
<feature type="region of interest" description="Disordered" evidence="11">
    <location>
        <begin position="730"/>
        <end position="755"/>
    </location>
</feature>
<gene>
    <name evidence="14" type="ORF">C2S53_006737</name>
</gene>
<dbReference type="GO" id="GO:0008289">
    <property type="term" value="F:lipid binding"/>
    <property type="evidence" value="ECO:0007669"/>
    <property type="project" value="InterPro"/>
</dbReference>
<keyword evidence="5 9" id="KW-0238">DNA-binding</keyword>
<dbReference type="Gene3D" id="1.10.10.60">
    <property type="entry name" value="Homeodomain-like"/>
    <property type="match status" value="1"/>
</dbReference>
<comment type="caution">
    <text evidence="14">The sequence shown here is derived from an EMBL/GenBank/DDBJ whole genome shotgun (WGS) entry which is preliminary data.</text>
</comment>
<accession>A0AAD4JBY6</accession>
<evidence type="ECO:0000256" key="2">
    <source>
        <dbReference type="ARBA" id="ARBA00006789"/>
    </source>
</evidence>
<dbReference type="PANTHER" id="PTHR45654:SF11">
    <property type="entry name" value="HOMEOBOX-LEUCINE ZIPPER PROTEIN HDG5"/>
    <property type="match status" value="1"/>
</dbReference>
<evidence type="ECO:0000256" key="3">
    <source>
        <dbReference type="ARBA" id="ARBA00023015"/>
    </source>
</evidence>
<name>A0AAD4JBY6_PERFH</name>
<sequence length="755" mass="84409">MAKSKEELVESGSGSEHIEGASGNEQEEAEQQQPPNKKKRYHRHTARQIQEMESLFKECPHPDDKQRLKLSQELGLKPRQVKFWFQNRRTQMKENVVLRAENESLKTENYRLQATLRNIVCPSCGGPAVLGEIGYDEQQLRIENARLKEEFERVCCLVSQYNGRAMQAMGGSSDMMQQQQPHSLELDMSIYPRKLDQDHMSNDHNHMIPLPFMPEASHFPGNNTLILDDQEKSLAMDLAMSSMNELLKMSHTGEPLWVRADDHSGKHVLNLEEYSRMFSWSLKLKQDPNQFRTEATRDTAVVIMNSITLVDAFLDANKWMELFPSIISRAKTLQVVHSEVPGHASGSIHLMYAELQLLSPLVATREAHFLRYCQHNAEEGTWAIVDYPIDAFQNDYPPSFPYYKRRPSGCIIQDMPNGYSRVTWVEHAEVEDGPINTVFSSLVSSGAAFGAQRWLAVLQRQCERLASLMARNISDLGVIPSPEARKSLMNLAQRMIRTFCLNISTSYGQSWTALSDSADDTVRITTRRVTEPGQPNGLILSAVSTTWLPYQHKQVFDFLRDERLRAQLDVLSNGNSLNEVAHIANGSNPGNCISLLRINVASNSSQSVELVLQESCSDDSGSLVVYATIDVDAIQMAMNGEDPSCIPLLPMGFVIVPMGQTNTSNNDSGNMKQPSNHNESGCLLTVCLQVLASTMPNAKLNLSSVTAINHHLCNIVQQINAVLGNGGNAGGANFSEPELEHEHEPHEEKAADDQP</sequence>
<dbReference type="Proteomes" id="UP001190926">
    <property type="component" value="Unassembled WGS sequence"/>
</dbReference>
<dbReference type="Pfam" id="PF25797">
    <property type="entry name" value="PDF2_C"/>
    <property type="match status" value="1"/>
</dbReference>
<dbReference type="PROSITE" id="PS50848">
    <property type="entry name" value="START"/>
    <property type="match status" value="1"/>
</dbReference>
<evidence type="ECO:0000256" key="4">
    <source>
        <dbReference type="ARBA" id="ARBA00023054"/>
    </source>
</evidence>
<keyword evidence="6 9" id="KW-0371">Homeobox</keyword>
<dbReference type="FunFam" id="1.10.10.60:FF:000229">
    <property type="entry name" value="Homeobox-leucine zipper protein HDG1"/>
    <property type="match status" value="1"/>
</dbReference>
<dbReference type="Pfam" id="PF01852">
    <property type="entry name" value="START"/>
    <property type="match status" value="1"/>
</dbReference>
<comment type="subcellular location">
    <subcellularLocation>
        <location evidence="1 9 10">Nucleus</location>
    </subcellularLocation>
</comment>
<dbReference type="InterPro" id="IPR017970">
    <property type="entry name" value="Homeobox_CS"/>
</dbReference>
<dbReference type="GO" id="GO:0000981">
    <property type="term" value="F:DNA-binding transcription factor activity, RNA polymerase II-specific"/>
    <property type="evidence" value="ECO:0007669"/>
    <property type="project" value="InterPro"/>
</dbReference>
<keyword evidence="4" id="KW-0175">Coiled coil</keyword>
<feature type="domain" description="Homeobox" evidence="12">
    <location>
        <begin position="35"/>
        <end position="95"/>
    </location>
</feature>
<dbReference type="InterPro" id="IPR042160">
    <property type="entry name" value="HD-Zip_IV"/>
</dbReference>
<keyword evidence="3" id="KW-0805">Transcription regulation</keyword>
<evidence type="ECO:0000259" key="12">
    <source>
        <dbReference type="PROSITE" id="PS50071"/>
    </source>
</evidence>
<dbReference type="AlphaFoldDB" id="A0AAD4JBY6"/>
<dbReference type="PROSITE" id="PS50071">
    <property type="entry name" value="HOMEOBOX_2"/>
    <property type="match status" value="1"/>
</dbReference>
<evidence type="ECO:0000256" key="9">
    <source>
        <dbReference type="PROSITE-ProRule" id="PRU00108"/>
    </source>
</evidence>